<evidence type="ECO:0000256" key="1">
    <source>
        <dbReference type="SAM" id="Phobius"/>
    </source>
</evidence>
<proteinExistence type="predicted"/>
<accession>A0A401UM84</accession>
<dbReference type="EMBL" id="BHYK01000011">
    <property type="protein sequence ID" value="GCD10642.1"/>
    <property type="molecule type" value="Genomic_DNA"/>
</dbReference>
<reference evidence="2 3" key="1">
    <citation type="submission" date="2018-11" db="EMBL/GenBank/DDBJ databases">
        <title>Genome sequencing and assembly of Clostridium tagluense strain A121.</title>
        <authorList>
            <person name="Murakami T."/>
            <person name="Segawa T."/>
            <person name="Shcherbakova V.A."/>
            <person name="Mori H."/>
            <person name="Yoshimura Y."/>
        </authorList>
    </citation>
    <scope>NUCLEOTIDE SEQUENCE [LARGE SCALE GENOMIC DNA]</scope>
    <source>
        <strain evidence="2 3">A121</strain>
    </source>
</reference>
<feature type="transmembrane region" description="Helical" evidence="1">
    <location>
        <begin position="20"/>
        <end position="42"/>
    </location>
</feature>
<keyword evidence="1" id="KW-0472">Membrane</keyword>
<keyword evidence="1" id="KW-1133">Transmembrane helix</keyword>
<comment type="caution">
    <text evidence="2">The sequence shown here is derived from an EMBL/GenBank/DDBJ whole genome shotgun (WGS) entry which is preliminary data.</text>
</comment>
<gene>
    <name evidence="2" type="ORF">Ctaglu_22650</name>
</gene>
<keyword evidence="3" id="KW-1185">Reference proteome</keyword>
<dbReference type="Proteomes" id="UP000287872">
    <property type="component" value="Unassembled WGS sequence"/>
</dbReference>
<sequence>MLRPQAFAILGHRMVDAFHYLKSYILINAYMIVNIALIELAMI</sequence>
<organism evidence="2 3">
    <name type="scientific">Clostridium tagluense</name>
    <dbReference type="NCBI Taxonomy" id="360422"/>
    <lineage>
        <taxon>Bacteria</taxon>
        <taxon>Bacillati</taxon>
        <taxon>Bacillota</taxon>
        <taxon>Clostridia</taxon>
        <taxon>Eubacteriales</taxon>
        <taxon>Clostridiaceae</taxon>
        <taxon>Clostridium</taxon>
    </lineage>
</organism>
<name>A0A401UM84_9CLOT</name>
<evidence type="ECO:0000313" key="2">
    <source>
        <dbReference type="EMBL" id="GCD10642.1"/>
    </source>
</evidence>
<protein>
    <submittedName>
        <fullName evidence="2">Uncharacterized protein</fullName>
    </submittedName>
</protein>
<dbReference type="AlphaFoldDB" id="A0A401UM84"/>
<keyword evidence="1" id="KW-0812">Transmembrane</keyword>
<evidence type="ECO:0000313" key="3">
    <source>
        <dbReference type="Proteomes" id="UP000287872"/>
    </source>
</evidence>